<dbReference type="PANTHER" id="PTHR44068:SF11">
    <property type="entry name" value="GERANYL DIPHOSPHATE 2-C-METHYLTRANSFERASE"/>
    <property type="match status" value="1"/>
</dbReference>
<evidence type="ECO:0000313" key="4">
    <source>
        <dbReference type="Proteomes" id="UP000769766"/>
    </source>
</evidence>
<dbReference type="EMBL" id="JACPRF010000217">
    <property type="protein sequence ID" value="MBI2876657.1"/>
    <property type="molecule type" value="Genomic_DNA"/>
</dbReference>
<gene>
    <name evidence="3" type="ORF">HYY20_07230</name>
</gene>
<accession>A0A932FWS7</accession>
<dbReference type="InterPro" id="IPR029063">
    <property type="entry name" value="SAM-dependent_MTases_sf"/>
</dbReference>
<dbReference type="InterPro" id="IPR013216">
    <property type="entry name" value="Methyltransf_11"/>
</dbReference>
<dbReference type="CDD" id="cd02440">
    <property type="entry name" value="AdoMet_MTases"/>
    <property type="match status" value="1"/>
</dbReference>
<evidence type="ECO:0000259" key="2">
    <source>
        <dbReference type="Pfam" id="PF08241"/>
    </source>
</evidence>
<proteinExistence type="predicted"/>
<organism evidence="3 4">
    <name type="scientific">Tectimicrobiota bacterium</name>
    <dbReference type="NCBI Taxonomy" id="2528274"/>
    <lineage>
        <taxon>Bacteria</taxon>
        <taxon>Pseudomonadati</taxon>
        <taxon>Nitrospinota/Tectimicrobiota group</taxon>
        <taxon>Candidatus Tectimicrobiota</taxon>
    </lineage>
</organism>
<evidence type="ECO:0000256" key="1">
    <source>
        <dbReference type="ARBA" id="ARBA00022679"/>
    </source>
</evidence>
<dbReference type="GO" id="GO:0032259">
    <property type="term" value="P:methylation"/>
    <property type="evidence" value="ECO:0007669"/>
    <property type="project" value="UniProtKB-KW"/>
</dbReference>
<dbReference type="SUPFAM" id="SSF53335">
    <property type="entry name" value="S-adenosyl-L-methionine-dependent methyltransferases"/>
    <property type="match status" value="1"/>
</dbReference>
<dbReference type="PANTHER" id="PTHR44068">
    <property type="entry name" value="ZGC:194242"/>
    <property type="match status" value="1"/>
</dbReference>
<dbReference type="Proteomes" id="UP000769766">
    <property type="component" value="Unassembled WGS sequence"/>
</dbReference>
<keyword evidence="1" id="KW-0808">Transferase</keyword>
<reference evidence="3" key="1">
    <citation type="submission" date="2020-07" db="EMBL/GenBank/DDBJ databases">
        <title>Huge and variable diversity of episymbiotic CPR bacteria and DPANN archaea in groundwater ecosystems.</title>
        <authorList>
            <person name="He C.Y."/>
            <person name="Keren R."/>
            <person name="Whittaker M."/>
            <person name="Farag I.F."/>
            <person name="Doudna J."/>
            <person name="Cate J.H.D."/>
            <person name="Banfield J.F."/>
        </authorList>
    </citation>
    <scope>NUCLEOTIDE SEQUENCE</scope>
    <source>
        <strain evidence="3">NC_groundwater_672_Ag_B-0.1um_62_36</strain>
    </source>
</reference>
<keyword evidence="3" id="KW-0489">Methyltransferase</keyword>
<evidence type="ECO:0000313" key="3">
    <source>
        <dbReference type="EMBL" id="MBI2876657.1"/>
    </source>
</evidence>
<dbReference type="InterPro" id="IPR050447">
    <property type="entry name" value="Erg6_SMT_methyltransf"/>
</dbReference>
<dbReference type="Gene3D" id="3.40.50.150">
    <property type="entry name" value="Vaccinia Virus protein VP39"/>
    <property type="match status" value="1"/>
</dbReference>
<comment type="caution">
    <text evidence="3">The sequence shown here is derived from an EMBL/GenBank/DDBJ whole genome shotgun (WGS) entry which is preliminary data.</text>
</comment>
<sequence>MAETPVVTAEQLDGFYNEEFIEVQELIFNQHWHMGEAEAIDQLAQRAGLAPGQKVLDAGCGIGEPARYLARKYGCQVVGLNLCERQLRHARRRTQEAGLEGQVDYRLGSFLEMPFENGSFDAVWSQDAFAHAGDKRKVIQECARVLKKGGILAFQDHLRVGETTEKLRQYYAIAVCPYFETLEGYAALLREAGFSVLLLADLTEMYVRDYCERAEKVSKDWREEILRKYGTQAYQEIQGLMEISLDVFARERCAGGGRLVGRKE</sequence>
<name>A0A932FWS7_UNCTE</name>
<dbReference type="Pfam" id="PF08241">
    <property type="entry name" value="Methyltransf_11"/>
    <property type="match status" value="1"/>
</dbReference>
<dbReference type="AlphaFoldDB" id="A0A932FWS7"/>
<dbReference type="GO" id="GO:0008757">
    <property type="term" value="F:S-adenosylmethionine-dependent methyltransferase activity"/>
    <property type="evidence" value="ECO:0007669"/>
    <property type="project" value="InterPro"/>
</dbReference>
<protein>
    <submittedName>
        <fullName evidence="3">Methyltransferase domain-containing protein</fullName>
    </submittedName>
</protein>
<feature type="domain" description="Methyltransferase type 11" evidence="2">
    <location>
        <begin position="56"/>
        <end position="154"/>
    </location>
</feature>